<protein>
    <recommendedName>
        <fullName evidence="3">Carboxypeptidase-like regulatory domain-containing protein</fullName>
    </recommendedName>
</protein>
<dbReference type="Gene3D" id="2.60.40.1120">
    <property type="entry name" value="Carboxypeptidase-like, regulatory domain"/>
    <property type="match status" value="1"/>
</dbReference>
<organism evidence="1 2">
    <name type="scientific">Hymenobacter crusticola</name>
    <dbReference type="NCBI Taxonomy" id="1770526"/>
    <lineage>
        <taxon>Bacteria</taxon>
        <taxon>Pseudomonadati</taxon>
        <taxon>Bacteroidota</taxon>
        <taxon>Cytophagia</taxon>
        <taxon>Cytophagales</taxon>
        <taxon>Hymenobacteraceae</taxon>
        <taxon>Hymenobacter</taxon>
    </lineage>
</organism>
<proteinExistence type="predicted"/>
<name>A0A243WCZ2_9BACT</name>
<sequence length="224" mass="24248">MTPATHGRYCAACEKVVVDFSCMSEAELLDFFATRPSERVCGRFRPDQLEQPRPAPPTAAPSWARWLATAAVALSSCEMPPPLVGQLDAQQATAATEFFTVRGHVTDRVTRVPLANAYITCLQDTTHTVRTGLDGSFELLLPVQLIGSKLLVRVDNGFLYSAHVSIATPKLNISLQPLEPVVGQVQHDNLVMGDTVLLPEAVVSVIKFTPPRTPSAGLKSINTK</sequence>
<dbReference type="EMBL" id="MTSE01000006">
    <property type="protein sequence ID" value="OUJ73533.1"/>
    <property type="molecule type" value="Genomic_DNA"/>
</dbReference>
<dbReference type="Proteomes" id="UP000194873">
    <property type="component" value="Unassembled WGS sequence"/>
</dbReference>
<reference evidence="1 2" key="1">
    <citation type="submission" date="2017-01" db="EMBL/GenBank/DDBJ databases">
        <title>A new Hymenobacter.</title>
        <authorList>
            <person name="Liang Y."/>
            <person name="Feng F."/>
        </authorList>
    </citation>
    <scope>NUCLEOTIDE SEQUENCE [LARGE SCALE GENOMIC DNA]</scope>
    <source>
        <strain evidence="1">MIMBbqt21</strain>
    </source>
</reference>
<dbReference type="SUPFAM" id="SSF49464">
    <property type="entry name" value="Carboxypeptidase regulatory domain-like"/>
    <property type="match status" value="1"/>
</dbReference>
<gene>
    <name evidence="1" type="ORF">BXP70_14150</name>
</gene>
<evidence type="ECO:0000313" key="1">
    <source>
        <dbReference type="EMBL" id="OUJ73533.1"/>
    </source>
</evidence>
<comment type="caution">
    <text evidence="1">The sequence shown here is derived from an EMBL/GenBank/DDBJ whole genome shotgun (WGS) entry which is preliminary data.</text>
</comment>
<keyword evidence="2" id="KW-1185">Reference proteome</keyword>
<evidence type="ECO:0008006" key="3">
    <source>
        <dbReference type="Google" id="ProtNLM"/>
    </source>
</evidence>
<accession>A0A243WCZ2</accession>
<evidence type="ECO:0000313" key="2">
    <source>
        <dbReference type="Proteomes" id="UP000194873"/>
    </source>
</evidence>
<dbReference type="AlphaFoldDB" id="A0A243WCZ2"/>
<dbReference type="InterPro" id="IPR008969">
    <property type="entry name" value="CarboxyPept-like_regulatory"/>
</dbReference>